<dbReference type="eggNOG" id="COG1176">
    <property type="taxonomic scope" value="Bacteria"/>
</dbReference>
<evidence type="ECO:0000313" key="11">
    <source>
        <dbReference type="Proteomes" id="UP000191135"/>
    </source>
</evidence>
<dbReference type="CDD" id="cd06261">
    <property type="entry name" value="TM_PBP2"/>
    <property type="match status" value="1"/>
</dbReference>
<comment type="similarity">
    <text evidence="2">Belongs to the binding-protein-dependent transport system permease family. CysTW subfamily.</text>
</comment>
<reference evidence="10 11" key="1">
    <citation type="submission" date="2017-03" db="EMBL/GenBank/DDBJ databases">
        <title>Foreign affairs: Plasmid Transfer between Roseobacters and Rhizobia.</title>
        <authorList>
            <person name="Bartling P."/>
            <person name="Bunk B."/>
            <person name="Overmann J."/>
            <person name="Brinkmann H."/>
            <person name="Petersen J."/>
        </authorList>
    </citation>
    <scope>NUCLEOTIDE SEQUENCE [LARGE SCALE GENOMIC DNA]</scope>
    <source>
        <strain evidence="10 11">MACL11</strain>
    </source>
</reference>
<sequence length="274" mass="30181">MKSDRAENALLVSPGLLLLALAFFLPIARMLMLSVMGPEGFTFSHFAEFIREPYYLNVLWRTIRLSFIITLISALVGFPLAYIMARAGPRLRLWLIIVILLPLMTSVVIRTFGWMVIFERGGIISSTLYDLGLVKRNFTLMRTETAIVIGMVQVLLPFMTLSILGVVSRIDEKLEEAARTMGCSFLQAFRHVVLPLAMPGIAAGSLLAFTLSASSFVTPSLLGGPRLQVLAASIYSSVTQTLDWHFAAAQAVILFLGIALTLIPYFRLTGGRHG</sequence>
<feature type="transmembrane region" description="Helical" evidence="8">
    <location>
        <begin position="62"/>
        <end position="81"/>
    </location>
</feature>
<keyword evidence="7 8" id="KW-0472">Membrane</keyword>
<dbReference type="AlphaFoldDB" id="A0A1U9YY18"/>
<evidence type="ECO:0000256" key="1">
    <source>
        <dbReference type="ARBA" id="ARBA00004651"/>
    </source>
</evidence>
<protein>
    <submittedName>
        <fullName evidence="10">Putrescine transport system permease protein PotH</fullName>
    </submittedName>
</protein>
<keyword evidence="5 8" id="KW-0812">Transmembrane</keyword>
<feature type="transmembrane region" description="Helical" evidence="8">
    <location>
        <begin position="93"/>
        <end position="117"/>
    </location>
</feature>
<gene>
    <name evidence="10" type="primary">potH_1</name>
    <name evidence="10" type="ORF">Mame_00963</name>
</gene>
<dbReference type="SUPFAM" id="SSF161098">
    <property type="entry name" value="MetI-like"/>
    <property type="match status" value="1"/>
</dbReference>
<evidence type="ECO:0000256" key="5">
    <source>
        <dbReference type="ARBA" id="ARBA00022692"/>
    </source>
</evidence>
<dbReference type="STRING" id="1122214.Mame_00963"/>
<name>A0A1U9YY18_9HYPH</name>
<keyword evidence="4" id="KW-1003">Cell membrane</keyword>
<dbReference type="Gene3D" id="1.10.3720.10">
    <property type="entry name" value="MetI-like"/>
    <property type="match status" value="1"/>
</dbReference>
<dbReference type="EMBL" id="CP020330">
    <property type="protein sequence ID" value="AQZ50337.1"/>
    <property type="molecule type" value="Genomic_DNA"/>
</dbReference>
<dbReference type="GO" id="GO:0055085">
    <property type="term" value="P:transmembrane transport"/>
    <property type="evidence" value="ECO:0007669"/>
    <property type="project" value="InterPro"/>
</dbReference>
<evidence type="ECO:0000256" key="8">
    <source>
        <dbReference type="RuleBase" id="RU363032"/>
    </source>
</evidence>
<feature type="transmembrane region" description="Helical" evidence="8">
    <location>
        <begin position="188"/>
        <end position="211"/>
    </location>
</feature>
<comment type="subcellular location">
    <subcellularLocation>
        <location evidence="1 8">Cell membrane</location>
        <topology evidence="1 8">Multi-pass membrane protein</topology>
    </subcellularLocation>
</comment>
<dbReference type="Pfam" id="PF00528">
    <property type="entry name" value="BPD_transp_1"/>
    <property type="match status" value="1"/>
</dbReference>
<dbReference type="Proteomes" id="UP000191135">
    <property type="component" value="Chromosome"/>
</dbReference>
<organism evidence="10 11">
    <name type="scientific">Martelella mediterranea DSM 17316</name>
    <dbReference type="NCBI Taxonomy" id="1122214"/>
    <lineage>
        <taxon>Bacteria</taxon>
        <taxon>Pseudomonadati</taxon>
        <taxon>Pseudomonadota</taxon>
        <taxon>Alphaproteobacteria</taxon>
        <taxon>Hyphomicrobiales</taxon>
        <taxon>Aurantimonadaceae</taxon>
        <taxon>Martelella</taxon>
    </lineage>
</organism>
<dbReference type="RefSeq" id="WP_018064883.1">
    <property type="nucleotide sequence ID" value="NZ_AQWH01000009.1"/>
</dbReference>
<evidence type="ECO:0000259" key="9">
    <source>
        <dbReference type="PROSITE" id="PS50928"/>
    </source>
</evidence>
<feature type="transmembrane region" description="Helical" evidence="8">
    <location>
        <begin position="244"/>
        <end position="266"/>
    </location>
</feature>
<evidence type="ECO:0000256" key="3">
    <source>
        <dbReference type="ARBA" id="ARBA00022448"/>
    </source>
</evidence>
<dbReference type="InterPro" id="IPR035906">
    <property type="entry name" value="MetI-like_sf"/>
</dbReference>
<proteinExistence type="inferred from homology"/>
<dbReference type="KEGG" id="mmed:Mame_00963"/>
<evidence type="ECO:0000256" key="7">
    <source>
        <dbReference type="ARBA" id="ARBA00023136"/>
    </source>
</evidence>
<keyword evidence="6 8" id="KW-1133">Transmembrane helix</keyword>
<keyword evidence="11" id="KW-1185">Reference proteome</keyword>
<evidence type="ECO:0000256" key="4">
    <source>
        <dbReference type="ARBA" id="ARBA00022475"/>
    </source>
</evidence>
<keyword evidence="3 8" id="KW-0813">Transport</keyword>
<dbReference type="InterPro" id="IPR000515">
    <property type="entry name" value="MetI-like"/>
</dbReference>
<dbReference type="PANTHER" id="PTHR42929:SF5">
    <property type="entry name" value="ABC TRANSPORTER PERMEASE PROTEIN"/>
    <property type="match status" value="1"/>
</dbReference>
<evidence type="ECO:0000256" key="6">
    <source>
        <dbReference type="ARBA" id="ARBA00022989"/>
    </source>
</evidence>
<dbReference type="PROSITE" id="PS50928">
    <property type="entry name" value="ABC_TM1"/>
    <property type="match status" value="1"/>
</dbReference>
<feature type="domain" description="ABC transmembrane type-1" evidence="9">
    <location>
        <begin position="59"/>
        <end position="264"/>
    </location>
</feature>
<feature type="transmembrane region" description="Helical" evidence="8">
    <location>
        <begin position="146"/>
        <end position="167"/>
    </location>
</feature>
<evidence type="ECO:0000256" key="2">
    <source>
        <dbReference type="ARBA" id="ARBA00007069"/>
    </source>
</evidence>
<evidence type="ECO:0000313" key="10">
    <source>
        <dbReference type="EMBL" id="AQZ50337.1"/>
    </source>
</evidence>
<dbReference type="GO" id="GO:0005886">
    <property type="term" value="C:plasma membrane"/>
    <property type="evidence" value="ECO:0007669"/>
    <property type="project" value="UniProtKB-SubCell"/>
</dbReference>
<accession>A0A1U9YY18</accession>
<dbReference type="PANTHER" id="PTHR42929">
    <property type="entry name" value="INNER MEMBRANE ABC TRANSPORTER PERMEASE PROTEIN YDCU-RELATED-RELATED"/>
    <property type="match status" value="1"/>
</dbReference>